<evidence type="ECO:0000256" key="4">
    <source>
        <dbReference type="ARBA" id="ARBA00022692"/>
    </source>
</evidence>
<comment type="caution">
    <text evidence="9">The sequence shown here is derived from an EMBL/GenBank/DDBJ whole genome shotgun (WGS) entry which is preliminary data.</text>
</comment>
<dbReference type="InterPro" id="IPR051788">
    <property type="entry name" value="MFS_Transporter"/>
</dbReference>
<dbReference type="Proteomes" id="UP000220106">
    <property type="component" value="Unassembled WGS sequence"/>
</dbReference>
<feature type="transmembrane region" description="Helical" evidence="7">
    <location>
        <begin position="215"/>
        <end position="235"/>
    </location>
</feature>
<dbReference type="InterPro" id="IPR011701">
    <property type="entry name" value="MFS"/>
</dbReference>
<dbReference type="PROSITE" id="PS50850">
    <property type="entry name" value="MFS"/>
    <property type="match status" value="1"/>
</dbReference>
<feature type="transmembrane region" description="Helical" evidence="7">
    <location>
        <begin position="12"/>
        <end position="30"/>
    </location>
</feature>
<comment type="subcellular location">
    <subcellularLocation>
        <location evidence="1">Cell membrane</location>
        <topology evidence="1">Multi-pass membrane protein</topology>
    </subcellularLocation>
</comment>
<feature type="domain" description="Major facilitator superfamily (MFS) profile" evidence="8">
    <location>
        <begin position="8"/>
        <end position="393"/>
    </location>
</feature>
<evidence type="ECO:0000256" key="7">
    <source>
        <dbReference type="SAM" id="Phobius"/>
    </source>
</evidence>
<keyword evidence="5 7" id="KW-1133">Transmembrane helix</keyword>
<dbReference type="RefSeq" id="WP_098178043.1">
    <property type="nucleotide sequence ID" value="NZ_NUEQ01000123.1"/>
</dbReference>
<dbReference type="GO" id="GO:0005886">
    <property type="term" value="C:plasma membrane"/>
    <property type="evidence" value="ECO:0007669"/>
    <property type="project" value="UniProtKB-SubCell"/>
</dbReference>
<feature type="transmembrane region" description="Helical" evidence="7">
    <location>
        <begin position="367"/>
        <end position="390"/>
    </location>
</feature>
<feature type="transmembrane region" description="Helical" evidence="7">
    <location>
        <begin position="42"/>
        <end position="62"/>
    </location>
</feature>
<dbReference type="InterPro" id="IPR005829">
    <property type="entry name" value="Sugar_transporter_CS"/>
</dbReference>
<gene>
    <name evidence="9" type="ORF">CN689_26760</name>
</gene>
<feature type="transmembrane region" description="Helical" evidence="7">
    <location>
        <begin position="98"/>
        <end position="121"/>
    </location>
</feature>
<evidence type="ECO:0000256" key="6">
    <source>
        <dbReference type="ARBA" id="ARBA00023136"/>
    </source>
</evidence>
<keyword evidence="6 7" id="KW-0472">Membrane</keyword>
<dbReference type="GO" id="GO:0022857">
    <property type="term" value="F:transmembrane transporter activity"/>
    <property type="evidence" value="ECO:0007669"/>
    <property type="project" value="InterPro"/>
</dbReference>
<evidence type="ECO:0000259" key="8">
    <source>
        <dbReference type="PROSITE" id="PS50850"/>
    </source>
</evidence>
<dbReference type="Pfam" id="PF07690">
    <property type="entry name" value="MFS_1"/>
    <property type="match status" value="1"/>
</dbReference>
<dbReference type="PANTHER" id="PTHR23514:SF3">
    <property type="entry name" value="BYPASS OF STOP CODON PROTEIN 6"/>
    <property type="match status" value="1"/>
</dbReference>
<accession>A0AAX0RWY8</accession>
<evidence type="ECO:0000256" key="1">
    <source>
        <dbReference type="ARBA" id="ARBA00004651"/>
    </source>
</evidence>
<dbReference type="PROSITE" id="PS00216">
    <property type="entry name" value="SUGAR_TRANSPORT_1"/>
    <property type="match status" value="1"/>
</dbReference>
<sequence length="401" mass="43558">MKNPYIKMAIGLYISYFILGMINIIIGSNMENLSNQLNTSASGISYLVSAIGIGKLVSLFFAGRLSDKLGRKPFVVSASFIYLIFLVGIPLAPNYTLAFIFAICAGIANSFLDAGTYPALIEAFQKKAGSATVLIKAFVSIGATILPFIMAYFIARDLFYGYTFFLMAAVYLVNGFFLLRVSFPNHKTPSDIQSEDKVETAEPQFLSKPKFGQEGLAVILLGFTSTALFMLVQVWLPKFGQEVLGLTQAKSVQLLSYYSIGSLVSVILLAVLLNKVIKPITVMIIYPVIAAISLLSLIYIQQPFMTVLSAFFIGLSTAGVFQLAMTIITEFFPANKGTITSYVNIAASSAFIIIPFITGMISKSAGLNAVFLFDVGIAIVSILLAVFVAYRYKKVIKVPSV</sequence>
<proteinExistence type="inferred from homology"/>
<dbReference type="InterPro" id="IPR020846">
    <property type="entry name" value="MFS_dom"/>
</dbReference>
<keyword evidence="4 7" id="KW-0812">Transmembrane</keyword>
<feature type="transmembrane region" description="Helical" evidence="7">
    <location>
        <begin position="159"/>
        <end position="179"/>
    </location>
</feature>
<protein>
    <submittedName>
        <fullName evidence="9">MFS transporter</fullName>
    </submittedName>
</protein>
<feature type="transmembrane region" description="Helical" evidence="7">
    <location>
        <begin position="133"/>
        <end position="153"/>
    </location>
</feature>
<evidence type="ECO:0000256" key="5">
    <source>
        <dbReference type="ARBA" id="ARBA00022989"/>
    </source>
</evidence>
<dbReference type="Gene3D" id="1.20.1250.20">
    <property type="entry name" value="MFS general substrate transporter like domains"/>
    <property type="match status" value="2"/>
</dbReference>
<evidence type="ECO:0000256" key="2">
    <source>
        <dbReference type="ARBA" id="ARBA00008335"/>
    </source>
</evidence>
<dbReference type="SUPFAM" id="SSF103473">
    <property type="entry name" value="MFS general substrate transporter"/>
    <property type="match status" value="1"/>
</dbReference>
<comment type="similarity">
    <text evidence="2">Belongs to the major facilitator superfamily.</text>
</comment>
<reference evidence="9 10" key="1">
    <citation type="submission" date="2017-09" db="EMBL/GenBank/DDBJ databases">
        <title>Large-scale bioinformatics analysis of Bacillus genomes uncovers conserved roles of natural products in bacterial physiology.</title>
        <authorList>
            <consortium name="Agbiome Team Llc"/>
            <person name="Bleich R.M."/>
            <person name="Kirk G.J."/>
            <person name="Santa Maria K.C."/>
            <person name="Allen S.E."/>
            <person name="Farag S."/>
            <person name="Shank E.A."/>
            <person name="Bowers A."/>
        </authorList>
    </citation>
    <scope>NUCLEOTIDE SEQUENCE [LARGE SCALE GENOMIC DNA]</scope>
    <source>
        <strain evidence="9 10">AFS003229</strain>
    </source>
</reference>
<feature type="transmembrane region" description="Helical" evidence="7">
    <location>
        <begin position="341"/>
        <end position="361"/>
    </location>
</feature>
<feature type="transmembrane region" description="Helical" evidence="7">
    <location>
        <begin position="280"/>
        <end position="300"/>
    </location>
</feature>
<evidence type="ECO:0000256" key="3">
    <source>
        <dbReference type="ARBA" id="ARBA00022448"/>
    </source>
</evidence>
<feature type="transmembrane region" description="Helical" evidence="7">
    <location>
        <begin position="74"/>
        <end position="92"/>
    </location>
</feature>
<dbReference type="AlphaFoldDB" id="A0AAX0RWY8"/>
<dbReference type="EMBL" id="NUEQ01000123">
    <property type="protein sequence ID" value="PEJ24906.1"/>
    <property type="molecule type" value="Genomic_DNA"/>
</dbReference>
<feature type="transmembrane region" description="Helical" evidence="7">
    <location>
        <begin position="306"/>
        <end position="329"/>
    </location>
</feature>
<evidence type="ECO:0000313" key="10">
    <source>
        <dbReference type="Proteomes" id="UP000220106"/>
    </source>
</evidence>
<dbReference type="InterPro" id="IPR036259">
    <property type="entry name" value="MFS_trans_sf"/>
</dbReference>
<dbReference type="PANTHER" id="PTHR23514">
    <property type="entry name" value="BYPASS OF STOP CODON PROTEIN 6"/>
    <property type="match status" value="1"/>
</dbReference>
<evidence type="ECO:0000313" key="9">
    <source>
        <dbReference type="EMBL" id="PEJ24906.1"/>
    </source>
</evidence>
<feature type="transmembrane region" description="Helical" evidence="7">
    <location>
        <begin position="255"/>
        <end position="273"/>
    </location>
</feature>
<organism evidence="9 10">
    <name type="scientific">Peribacillus butanolivorans</name>
    <dbReference type="NCBI Taxonomy" id="421767"/>
    <lineage>
        <taxon>Bacteria</taxon>
        <taxon>Bacillati</taxon>
        <taxon>Bacillota</taxon>
        <taxon>Bacilli</taxon>
        <taxon>Bacillales</taxon>
        <taxon>Bacillaceae</taxon>
        <taxon>Peribacillus</taxon>
    </lineage>
</organism>
<keyword evidence="3" id="KW-0813">Transport</keyword>
<name>A0AAX0RWY8_9BACI</name>